<gene>
    <name evidence="1" type="ORF">FHU28_003294</name>
</gene>
<name>A0ABR6MDJ7_MICEC</name>
<proteinExistence type="predicted"/>
<organism evidence="1 2">
    <name type="scientific">Micromonospora echinospora</name>
    <name type="common">Micromonospora purpurea</name>
    <dbReference type="NCBI Taxonomy" id="1877"/>
    <lineage>
        <taxon>Bacteria</taxon>
        <taxon>Bacillati</taxon>
        <taxon>Actinomycetota</taxon>
        <taxon>Actinomycetes</taxon>
        <taxon>Micromonosporales</taxon>
        <taxon>Micromonosporaceae</taxon>
        <taxon>Micromonospora</taxon>
    </lineage>
</organism>
<dbReference type="GeneID" id="300293859"/>
<evidence type="ECO:0000313" key="2">
    <source>
        <dbReference type="Proteomes" id="UP000618986"/>
    </source>
</evidence>
<evidence type="ECO:0000313" key="1">
    <source>
        <dbReference type="EMBL" id="MBB5113455.1"/>
    </source>
</evidence>
<keyword evidence="2" id="KW-1185">Reference proteome</keyword>
<dbReference type="Proteomes" id="UP000618986">
    <property type="component" value="Unassembled WGS sequence"/>
</dbReference>
<dbReference type="RefSeq" id="WP_184685210.1">
    <property type="nucleotide sequence ID" value="NZ_JACHJC010000001.1"/>
</dbReference>
<sequence length="307" mass="32629">MSAGTLHLLLLRAAGRIPDDDLFRLRALLADGDRGACAARLLGAFPQSAAEIAALAALLPPETPLPPDPAADDDVDTEPRTPFVPFPPADLPLYATAAPLVVDETAGGAVDDLDRALLDVLDPAHTAGVWRCWRITAGPDDTASAVRVYLVEATLPDDELPDVADRGQRALAAAGHAAPVEVYRPGLPLPAYQWAARSRSALIWAPRPPGEVRVAADGDGRLPLDDDEIAPFVTYLRSAPALTARLRTDGDWIWPADLADRVLDEGALADEGLRRHLRLRRAEPGPPADAVAVHRALAALVRAGRPR</sequence>
<reference evidence="1 2" key="1">
    <citation type="submission" date="2020-08" db="EMBL/GenBank/DDBJ databases">
        <title>Sequencing the genomes of 1000 actinobacteria strains.</title>
        <authorList>
            <person name="Klenk H.-P."/>
        </authorList>
    </citation>
    <scope>NUCLEOTIDE SEQUENCE [LARGE SCALE GENOMIC DNA]</scope>
    <source>
        <strain evidence="1 2">DSM 43036</strain>
    </source>
</reference>
<accession>A0ABR6MDJ7</accession>
<protein>
    <submittedName>
        <fullName evidence="1">Uncharacterized protein</fullName>
    </submittedName>
</protein>
<dbReference type="EMBL" id="JACHJC010000001">
    <property type="protein sequence ID" value="MBB5113455.1"/>
    <property type="molecule type" value="Genomic_DNA"/>
</dbReference>
<comment type="caution">
    <text evidence="1">The sequence shown here is derived from an EMBL/GenBank/DDBJ whole genome shotgun (WGS) entry which is preliminary data.</text>
</comment>